<dbReference type="CDD" id="cd03825">
    <property type="entry name" value="GT4_WcaC-like"/>
    <property type="match status" value="1"/>
</dbReference>
<dbReference type="InterPro" id="IPR001296">
    <property type="entry name" value="Glyco_trans_1"/>
</dbReference>
<name>A0A1X7K6U2_9SPHI</name>
<dbReference type="STRING" id="561061.SAMN05660862_2631"/>
<dbReference type="AlphaFoldDB" id="A0A1X7K6U2"/>
<evidence type="ECO:0000313" key="2">
    <source>
        <dbReference type="Proteomes" id="UP000192980"/>
    </source>
</evidence>
<proteinExistence type="predicted"/>
<dbReference type="PANTHER" id="PTHR45947">
    <property type="entry name" value="SULFOQUINOVOSYL TRANSFERASE SQD2"/>
    <property type="match status" value="1"/>
</dbReference>
<dbReference type="InterPro" id="IPR028098">
    <property type="entry name" value="Glyco_trans_4-like_N"/>
</dbReference>
<dbReference type="Proteomes" id="UP000192980">
    <property type="component" value="Unassembled WGS sequence"/>
</dbReference>
<dbReference type="Pfam" id="PF13439">
    <property type="entry name" value="Glyco_transf_4"/>
    <property type="match status" value="1"/>
</dbReference>
<dbReference type="EMBL" id="FXAU01000004">
    <property type="protein sequence ID" value="SMG36504.1"/>
    <property type="molecule type" value="Genomic_DNA"/>
</dbReference>
<dbReference type="SUPFAM" id="SSF53756">
    <property type="entry name" value="UDP-Glycosyltransferase/glycogen phosphorylase"/>
    <property type="match status" value="1"/>
</dbReference>
<evidence type="ECO:0000313" key="1">
    <source>
        <dbReference type="EMBL" id="SMG36504.1"/>
    </source>
</evidence>
<dbReference type="Pfam" id="PF00534">
    <property type="entry name" value="Glycos_transf_1"/>
    <property type="match status" value="1"/>
</dbReference>
<organism evidence="1 2">
    <name type="scientific">Sphingobacterium psychroaquaticum</name>
    <dbReference type="NCBI Taxonomy" id="561061"/>
    <lineage>
        <taxon>Bacteria</taxon>
        <taxon>Pseudomonadati</taxon>
        <taxon>Bacteroidota</taxon>
        <taxon>Sphingobacteriia</taxon>
        <taxon>Sphingobacteriales</taxon>
        <taxon>Sphingobacteriaceae</taxon>
        <taxon>Sphingobacterium</taxon>
    </lineage>
</organism>
<dbReference type="PANTHER" id="PTHR45947:SF3">
    <property type="entry name" value="SULFOQUINOVOSYL TRANSFERASE SQD2"/>
    <property type="match status" value="1"/>
</dbReference>
<keyword evidence="2" id="KW-1185">Reference proteome</keyword>
<dbReference type="Gene3D" id="3.40.50.2000">
    <property type="entry name" value="Glycogen Phosphorylase B"/>
    <property type="match status" value="2"/>
</dbReference>
<reference evidence="1 2" key="1">
    <citation type="submission" date="2017-04" db="EMBL/GenBank/DDBJ databases">
        <authorList>
            <person name="Afonso C.L."/>
            <person name="Miller P.J."/>
            <person name="Scott M.A."/>
            <person name="Spackman E."/>
            <person name="Goraichik I."/>
            <person name="Dimitrov K.M."/>
            <person name="Suarez D.L."/>
            <person name="Swayne D.E."/>
        </authorList>
    </citation>
    <scope>NUCLEOTIDE SEQUENCE [LARGE SCALE GENOMIC DNA]</scope>
    <source>
        <strain evidence="1 2">DSM 22418</strain>
    </source>
</reference>
<dbReference type="InterPro" id="IPR050194">
    <property type="entry name" value="Glycosyltransferase_grp1"/>
</dbReference>
<dbReference type="RefSeq" id="WP_085473357.1">
    <property type="nucleotide sequence ID" value="NZ_CP038029.1"/>
</dbReference>
<accession>A0A1X7K6U2</accession>
<protein>
    <submittedName>
        <fullName evidence="1">Glycosyltransferase involved in cell wall bisynthesis</fullName>
    </submittedName>
</protein>
<dbReference type="GO" id="GO:0016757">
    <property type="term" value="F:glycosyltransferase activity"/>
    <property type="evidence" value="ECO:0007669"/>
    <property type="project" value="InterPro"/>
</dbReference>
<gene>
    <name evidence="1" type="ORF">SAMN05660862_2631</name>
</gene>
<sequence>MKILIINTSDSFGGAARATYRLHRSLLREEINSEMLVQQKLGDDYTVSIYQKSFFQKLIGKLRPLIDVLPLKVYKRRSATLFSPSWFGFSNIVDKINSFEPDIVHLHWICGGMIRIEDLRRIKAPIVWTLHDNWAFTGGCHIMWDCERFKQGCGACPRLGSDKVNDLSSAVFKRKEKIFSQLPEMTIVALSKWMENNIKSSPLLGKHRVVNIGNPIDTSIFKPMKKMDARVLWNFPQNKKLLLFGAISATSDINKGYSLLLEALNTIEDCEIEFIVFGSSEPKEKVWSGIKTHYLGHLSDDISLASLYSAVDIMIIPSLQEAFGQTATESMACGTPVVAFAHTGILDIVEHKKTGYLAKSYDTQDLAFGIKWILNESNYDQLANEGRKKIVDLYDSSLLSRKYSELYRSLLTSNVNKE</sequence>
<dbReference type="OrthoDB" id="9768685at2"/>
<keyword evidence="1" id="KW-0808">Transferase</keyword>